<protein>
    <submittedName>
        <fullName evidence="1">Uncharacterized protein</fullName>
    </submittedName>
</protein>
<keyword evidence="2" id="KW-1185">Reference proteome</keyword>
<organism evidence="1 2">
    <name type="scientific">Brachionus plicatilis</name>
    <name type="common">Marine rotifer</name>
    <name type="synonym">Brachionus muelleri</name>
    <dbReference type="NCBI Taxonomy" id="10195"/>
    <lineage>
        <taxon>Eukaryota</taxon>
        <taxon>Metazoa</taxon>
        <taxon>Spiralia</taxon>
        <taxon>Gnathifera</taxon>
        <taxon>Rotifera</taxon>
        <taxon>Eurotatoria</taxon>
        <taxon>Monogononta</taxon>
        <taxon>Pseudotrocha</taxon>
        <taxon>Ploima</taxon>
        <taxon>Brachionidae</taxon>
        <taxon>Brachionus</taxon>
    </lineage>
</organism>
<dbReference type="AlphaFoldDB" id="A0A3M7SPI6"/>
<name>A0A3M7SPI6_BRAPC</name>
<accession>A0A3M7SPI6</accession>
<dbReference type="EMBL" id="REGN01001010">
    <property type="protein sequence ID" value="RNA37649.1"/>
    <property type="molecule type" value="Genomic_DNA"/>
</dbReference>
<evidence type="ECO:0000313" key="1">
    <source>
        <dbReference type="EMBL" id="RNA37649.1"/>
    </source>
</evidence>
<sequence length="141" mass="16160">MDGTSFYTHTRQVHPINIFFVYFIIHPGYAIGSCHIYGQLARPSVKLSIYGQFHKTNWPCNFINWPEPIPCHSNVSEVINPSSEIKKKLQKNEGENRNLKIRILKIGRRLTISHLAWPIGLFTRVVPHVSSLKSSPSHDLT</sequence>
<reference evidence="1 2" key="1">
    <citation type="journal article" date="2018" name="Sci. Rep.">
        <title>Genomic signatures of local adaptation to the degree of environmental predictability in rotifers.</title>
        <authorList>
            <person name="Franch-Gras L."/>
            <person name="Hahn C."/>
            <person name="Garcia-Roger E.M."/>
            <person name="Carmona M.J."/>
            <person name="Serra M."/>
            <person name="Gomez A."/>
        </authorList>
    </citation>
    <scope>NUCLEOTIDE SEQUENCE [LARGE SCALE GENOMIC DNA]</scope>
    <source>
        <strain evidence="1">HYR1</strain>
    </source>
</reference>
<evidence type="ECO:0000313" key="2">
    <source>
        <dbReference type="Proteomes" id="UP000276133"/>
    </source>
</evidence>
<gene>
    <name evidence="1" type="ORF">BpHYR1_026993</name>
</gene>
<comment type="caution">
    <text evidence="1">The sequence shown here is derived from an EMBL/GenBank/DDBJ whole genome shotgun (WGS) entry which is preliminary data.</text>
</comment>
<dbReference type="Proteomes" id="UP000276133">
    <property type="component" value="Unassembled WGS sequence"/>
</dbReference>
<proteinExistence type="predicted"/>